<organism evidence="3 4">
    <name type="scientific">Nocardioides flavescens</name>
    <dbReference type="NCBI Taxonomy" id="2691959"/>
    <lineage>
        <taxon>Bacteria</taxon>
        <taxon>Bacillati</taxon>
        <taxon>Actinomycetota</taxon>
        <taxon>Actinomycetes</taxon>
        <taxon>Propionibacteriales</taxon>
        <taxon>Nocardioidaceae</taxon>
        <taxon>Nocardioides</taxon>
    </lineage>
</organism>
<evidence type="ECO:0000313" key="3">
    <source>
        <dbReference type="EMBL" id="MXG87944.1"/>
    </source>
</evidence>
<dbReference type="Gene3D" id="3.40.1550.10">
    <property type="entry name" value="CheC-like"/>
    <property type="match status" value="1"/>
</dbReference>
<name>A0A6L7EZY1_9ACTN</name>
<evidence type="ECO:0000259" key="2">
    <source>
        <dbReference type="Pfam" id="PF13690"/>
    </source>
</evidence>
<gene>
    <name evidence="3" type="ORF">GRQ65_00080</name>
</gene>
<proteinExistence type="predicted"/>
<dbReference type="GO" id="GO:0006935">
    <property type="term" value="P:chemotaxis"/>
    <property type="evidence" value="ECO:0007669"/>
    <property type="project" value="UniProtKB-KW"/>
</dbReference>
<accession>A0A6L7EZY1</accession>
<dbReference type="RefSeq" id="WP_160873943.1">
    <property type="nucleotide sequence ID" value="NZ_WUEK01000001.1"/>
</dbReference>
<dbReference type="Proteomes" id="UP000473325">
    <property type="component" value="Unassembled WGS sequence"/>
</dbReference>
<dbReference type="EMBL" id="WUEK01000001">
    <property type="protein sequence ID" value="MXG87944.1"/>
    <property type="molecule type" value="Genomic_DNA"/>
</dbReference>
<dbReference type="InterPro" id="IPR028976">
    <property type="entry name" value="CheC-like_sf"/>
</dbReference>
<feature type="domain" description="Chemotaxis phosphatase CheX-like" evidence="2">
    <location>
        <begin position="47"/>
        <end position="119"/>
    </location>
</feature>
<keyword evidence="1" id="KW-0145">Chemotaxis</keyword>
<sequence>MTALAPELAQQDLETLVAQVWSTYVLDEGPLPAPPAPWNDASPCWSSAVSVTGAWHGMIAVDLAESAAVALTRAMLAMDDDEEPASEDLVDAVGELANMIGGNVKALVPGPSGLSLPVVGHSPLAAPSELAPTLTLDLTWRGTPLRVRVLTAGSRGESPTAPPQEMLP</sequence>
<protein>
    <submittedName>
        <fullName evidence="3">Chemotaxis protein CheX</fullName>
    </submittedName>
</protein>
<reference evidence="3 4" key="1">
    <citation type="submission" date="2019-12" db="EMBL/GenBank/DDBJ databases">
        <authorList>
            <person name="Kun Z."/>
        </authorList>
    </citation>
    <scope>NUCLEOTIDE SEQUENCE [LARGE SCALE GENOMIC DNA]</scope>
    <source>
        <strain evidence="3 4">YIM 123512</strain>
    </source>
</reference>
<evidence type="ECO:0000256" key="1">
    <source>
        <dbReference type="ARBA" id="ARBA00022500"/>
    </source>
</evidence>
<dbReference type="Pfam" id="PF13690">
    <property type="entry name" value="CheX"/>
    <property type="match status" value="1"/>
</dbReference>
<dbReference type="AlphaFoldDB" id="A0A6L7EZY1"/>
<evidence type="ECO:0000313" key="4">
    <source>
        <dbReference type="Proteomes" id="UP000473325"/>
    </source>
</evidence>
<dbReference type="InterPro" id="IPR028051">
    <property type="entry name" value="CheX-like_dom"/>
</dbReference>
<keyword evidence="4" id="KW-1185">Reference proteome</keyword>
<comment type="caution">
    <text evidence="3">The sequence shown here is derived from an EMBL/GenBank/DDBJ whole genome shotgun (WGS) entry which is preliminary data.</text>
</comment>
<dbReference type="SUPFAM" id="SSF103039">
    <property type="entry name" value="CheC-like"/>
    <property type="match status" value="1"/>
</dbReference>